<dbReference type="InterPro" id="IPR042637">
    <property type="entry name" value="AN34A/B/C"/>
</dbReference>
<evidence type="ECO:0000313" key="7">
    <source>
        <dbReference type="Proteomes" id="UP001059041"/>
    </source>
</evidence>
<feature type="region of interest" description="Disordered" evidence="5">
    <location>
        <begin position="379"/>
        <end position="441"/>
    </location>
</feature>
<organism evidence="6 7">
    <name type="scientific">Triplophysa rosa</name>
    <name type="common">Cave loach</name>
    <dbReference type="NCBI Taxonomy" id="992332"/>
    <lineage>
        <taxon>Eukaryota</taxon>
        <taxon>Metazoa</taxon>
        <taxon>Chordata</taxon>
        <taxon>Craniata</taxon>
        <taxon>Vertebrata</taxon>
        <taxon>Euteleostomi</taxon>
        <taxon>Actinopterygii</taxon>
        <taxon>Neopterygii</taxon>
        <taxon>Teleostei</taxon>
        <taxon>Ostariophysi</taxon>
        <taxon>Cypriniformes</taxon>
        <taxon>Nemacheilidae</taxon>
        <taxon>Triplophysa</taxon>
    </lineage>
</organism>
<comment type="caution">
    <text evidence="6">The sequence shown here is derived from an EMBL/GenBank/DDBJ whole genome shotgun (WGS) entry which is preliminary data.</text>
</comment>
<dbReference type="PANTHER" id="PTHR24156:SF7">
    <property type="entry name" value="ANKYRIN REPEAT DOMAIN-CONTAINING PROTEIN 34B-LIKE"/>
    <property type="match status" value="1"/>
</dbReference>
<dbReference type="Gene3D" id="1.25.40.20">
    <property type="entry name" value="Ankyrin repeat-containing domain"/>
    <property type="match status" value="1"/>
</dbReference>
<feature type="compositionally biased region" description="Polar residues" evidence="5">
    <location>
        <begin position="424"/>
        <end position="441"/>
    </location>
</feature>
<keyword evidence="7" id="KW-1185">Reference proteome</keyword>
<evidence type="ECO:0000313" key="6">
    <source>
        <dbReference type="EMBL" id="KAI7809977.1"/>
    </source>
</evidence>
<keyword evidence="3 4" id="KW-0040">ANK repeat</keyword>
<dbReference type="PANTHER" id="PTHR24156">
    <property type="entry name" value="ANK_REP_REGION DOMAIN-CONTAINING PROTEIN"/>
    <property type="match status" value="1"/>
</dbReference>
<evidence type="ECO:0000256" key="3">
    <source>
        <dbReference type="ARBA" id="ARBA00023043"/>
    </source>
</evidence>
<dbReference type="InterPro" id="IPR002110">
    <property type="entry name" value="Ankyrin_rpt"/>
</dbReference>
<feature type="compositionally biased region" description="Basic and acidic residues" evidence="5">
    <location>
        <begin position="381"/>
        <end position="390"/>
    </location>
</feature>
<keyword evidence="2" id="KW-0677">Repeat</keyword>
<dbReference type="AlphaFoldDB" id="A0A9W7WWX9"/>
<evidence type="ECO:0000256" key="4">
    <source>
        <dbReference type="PROSITE-ProRule" id="PRU00023"/>
    </source>
</evidence>
<dbReference type="Pfam" id="PF12796">
    <property type="entry name" value="Ank_2"/>
    <property type="match status" value="1"/>
</dbReference>
<dbReference type="InterPro" id="IPR036770">
    <property type="entry name" value="Ankyrin_rpt-contain_sf"/>
</dbReference>
<dbReference type="PROSITE" id="PS50297">
    <property type="entry name" value="ANK_REP_REGION"/>
    <property type="match status" value="1"/>
</dbReference>
<feature type="repeat" description="ANK" evidence="4">
    <location>
        <begin position="9"/>
        <end position="41"/>
    </location>
</feature>
<proteinExistence type="inferred from homology"/>
<dbReference type="PROSITE" id="PS50088">
    <property type="entry name" value="ANK_REPEAT"/>
    <property type="match status" value="2"/>
</dbReference>
<reference evidence="6" key="1">
    <citation type="submission" date="2021-02" db="EMBL/GenBank/DDBJ databases">
        <title>Comparative genomics reveals that relaxation of natural selection precedes convergent phenotypic evolution of cavefish.</title>
        <authorList>
            <person name="Peng Z."/>
        </authorList>
    </citation>
    <scope>NUCLEOTIDE SEQUENCE</scope>
    <source>
        <tissue evidence="6">Muscle</tissue>
    </source>
</reference>
<dbReference type="SMART" id="SM00248">
    <property type="entry name" value="ANK"/>
    <property type="match status" value="4"/>
</dbReference>
<accession>A0A9W7WWX9</accession>
<feature type="compositionally biased region" description="Polar residues" evidence="5">
    <location>
        <begin position="289"/>
        <end position="302"/>
    </location>
</feature>
<feature type="region of interest" description="Disordered" evidence="5">
    <location>
        <begin position="282"/>
        <end position="302"/>
    </location>
</feature>
<comment type="similarity">
    <text evidence="1">Belongs to the ANKRD34 family.</text>
</comment>
<dbReference type="Pfam" id="PF13637">
    <property type="entry name" value="Ank_4"/>
    <property type="match status" value="1"/>
</dbReference>
<evidence type="ECO:0000256" key="1">
    <source>
        <dbReference type="ARBA" id="ARBA00010029"/>
    </source>
</evidence>
<protein>
    <submittedName>
        <fullName evidence="6">Ankyrin repeat domain-containing protein 34C-like</fullName>
    </submittedName>
</protein>
<sequence>MTEAQDYLMDGSPLLTAAHLGKLRLVRLLVEGGAQVNERNQRGETPLLAACRALRGEQSGTTMLRVIKFLLHNHADPNIQDKTGRAALMYACMERAGAEVAAALVAAGADPSMEDYSGASALVYAINAQHQDTLQVLLDACRAKGRDIIIIATDLNCDGSSVTRRYLNVLPSPIASPVSCMSPSDIELKTTSPNSDGENIFNFRGGGASSPVLPRSDTAYRQRLHSEPWLAIQNLAHLTQTYEKNLAGTFEERDLTFEEDQTSVSRGFSRTCRLKKMDFEPKDAGVCSRNPTENPSGQEHLQNRRNTLPDLQSQALLQLPSVKLTLSSSDTRLHEPPAAPAPTPASFGGIRFPSIYRTRSLLLAPPCGLHDCKTLNKKKTRDQFSTRPESRQGFLPPLPGHPSMRAVSRDPNSHVSQIRRHSVQLEQTRQTGASEETTFLS</sequence>
<feature type="repeat" description="ANK" evidence="4">
    <location>
        <begin position="42"/>
        <end position="82"/>
    </location>
</feature>
<name>A0A9W7WWX9_TRIRA</name>
<evidence type="ECO:0000256" key="5">
    <source>
        <dbReference type="SAM" id="MobiDB-lite"/>
    </source>
</evidence>
<dbReference type="SUPFAM" id="SSF48403">
    <property type="entry name" value="Ankyrin repeat"/>
    <property type="match status" value="1"/>
</dbReference>
<gene>
    <name evidence="6" type="ORF">IRJ41_020674</name>
</gene>
<dbReference type="Proteomes" id="UP001059041">
    <property type="component" value="Linkage Group LG5"/>
</dbReference>
<evidence type="ECO:0000256" key="2">
    <source>
        <dbReference type="ARBA" id="ARBA00022737"/>
    </source>
</evidence>
<dbReference type="EMBL" id="JAFHDT010000005">
    <property type="protein sequence ID" value="KAI7809977.1"/>
    <property type="molecule type" value="Genomic_DNA"/>
</dbReference>